<sequence>MHSSLSIEDFIAQMQNRPRRPEVPGAAIRYGKDFASSRTFHDYPDLPILELDAYDVPDNFDPHCVDVSFGSGALVTVAGIIGTLRFQIADYQATILVNPADACIQKCLKSWRDARNVGIAWNVEGNAVAMLLEVNAHFAKQFDSAATTASMKAADFVQLAFGYVRTGFLAANATSDLDTYPVLRRSMTHVAMTKFVDTEANALMAQIESLTHLARRDAMAARHAAAAAV</sequence>
<dbReference type="RefSeq" id="WP_114133010.1">
    <property type="nucleotide sequence ID" value="NZ_CP068435.1"/>
</dbReference>
<evidence type="ECO:0000313" key="1">
    <source>
        <dbReference type="EMBL" id="RCJ07220.1"/>
    </source>
</evidence>
<dbReference type="EMBL" id="QDHA01000040">
    <property type="protein sequence ID" value="RCJ07220.1"/>
    <property type="molecule type" value="Genomic_DNA"/>
</dbReference>
<organism evidence="1 2">
    <name type="scientific">Cupriavidus necator</name>
    <name type="common">Alcaligenes eutrophus</name>
    <name type="synonym">Ralstonia eutropha</name>
    <dbReference type="NCBI Taxonomy" id="106590"/>
    <lineage>
        <taxon>Bacteria</taxon>
        <taxon>Pseudomonadati</taxon>
        <taxon>Pseudomonadota</taxon>
        <taxon>Betaproteobacteria</taxon>
        <taxon>Burkholderiales</taxon>
        <taxon>Burkholderiaceae</taxon>
        <taxon>Cupriavidus</taxon>
    </lineage>
</organism>
<evidence type="ECO:0000313" key="2">
    <source>
        <dbReference type="Proteomes" id="UP000253501"/>
    </source>
</evidence>
<proteinExistence type="predicted"/>
<comment type="caution">
    <text evidence="1">The sequence shown here is derived from an EMBL/GenBank/DDBJ whole genome shotgun (WGS) entry which is preliminary data.</text>
</comment>
<protein>
    <submittedName>
        <fullName evidence="1">Uncharacterized protein</fullName>
    </submittedName>
</protein>
<name>A0A367PH87_CUPNE</name>
<accession>A0A367PH87</accession>
<reference evidence="1 2" key="1">
    <citation type="submission" date="2018-04" db="EMBL/GenBank/DDBJ databases">
        <title>Cupriavidus necator CR12 genome sequencing and assembly.</title>
        <authorList>
            <person name="Ben Fekih I."/>
            <person name="Mazhar H.S."/>
            <person name="Bello S.K."/>
            <person name="Rensing C."/>
        </authorList>
    </citation>
    <scope>NUCLEOTIDE SEQUENCE [LARGE SCALE GENOMIC DNA]</scope>
    <source>
        <strain evidence="1 2">CR12</strain>
    </source>
</reference>
<gene>
    <name evidence="1" type="ORF">DDK22_17575</name>
</gene>
<dbReference type="Proteomes" id="UP000253501">
    <property type="component" value="Unassembled WGS sequence"/>
</dbReference>
<dbReference type="AlphaFoldDB" id="A0A367PH87"/>